<feature type="signal peptide" evidence="8">
    <location>
        <begin position="1"/>
        <end position="22"/>
    </location>
</feature>
<evidence type="ECO:0000256" key="6">
    <source>
        <dbReference type="ARBA" id="ARBA00023136"/>
    </source>
</evidence>
<evidence type="ECO:0000256" key="5">
    <source>
        <dbReference type="ARBA" id="ARBA00022729"/>
    </source>
</evidence>
<comment type="subcellular location">
    <subcellularLocation>
        <location evidence="1">Cell outer membrane</location>
        <topology evidence="1">Multi-pass membrane protein</topology>
    </subcellularLocation>
</comment>
<dbReference type="GO" id="GO:0009279">
    <property type="term" value="C:cell outer membrane"/>
    <property type="evidence" value="ECO:0007669"/>
    <property type="project" value="UniProtKB-SubCell"/>
</dbReference>
<dbReference type="GO" id="GO:0015344">
    <property type="term" value="F:siderophore uptake transmembrane transporter activity"/>
    <property type="evidence" value="ECO:0007669"/>
    <property type="project" value="TreeGrafter"/>
</dbReference>
<feature type="chain" id="PRO_5015186305" description="TonB-dependent receptor" evidence="8">
    <location>
        <begin position="23"/>
        <end position="682"/>
    </location>
</feature>
<dbReference type="PANTHER" id="PTHR30069">
    <property type="entry name" value="TONB-DEPENDENT OUTER MEMBRANE RECEPTOR"/>
    <property type="match status" value="1"/>
</dbReference>
<dbReference type="PANTHER" id="PTHR30069:SF29">
    <property type="entry name" value="HEMOGLOBIN AND HEMOGLOBIN-HAPTOGLOBIN-BINDING PROTEIN 1-RELATED"/>
    <property type="match status" value="1"/>
</dbReference>
<keyword evidence="6" id="KW-0472">Membrane</keyword>
<evidence type="ECO:0008006" key="11">
    <source>
        <dbReference type="Google" id="ProtNLM"/>
    </source>
</evidence>
<dbReference type="InterPro" id="IPR039426">
    <property type="entry name" value="TonB-dep_rcpt-like"/>
</dbReference>
<keyword evidence="2" id="KW-0813">Transport</keyword>
<evidence type="ECO:0000256" key="2">
    <source>
        <dbReference type="ARBA" id="ARBA00022448"/>
    </source>
</evidence>
<evidence type="ECO:0000313" key="10">
    <source>
        <dbReference type="Proteomes" id="UP000241167"/>
    </source>
</evidence>
<evidence type="ECO:0000256" key="4">
    <source>
        <dbReference type="ARBA" id="ARBA00022692"/>
    </source>
</evidence>
<dbReference type="Gene3D" id="2.40.170.20">
    <property type="entry name" value="TonB-dependent receptor, beta-barrel domain"/>
    <property type="match status" value="1"/>
</dbReference>
<comment type="caution">
    <text evidence="9">The sequence shown here is derived from an EMBL/GenBank/DDBJ whole genome shotgun (WGS) entry which is preliminary data.</text>
</comment>
<sequence length="682" mass="75635">MGTKARLLAAAWLLGAAMPVAAQQAGAGGRTVYEAAYFTQYSPSSALEIVRRVPGFTLDLGSQEVRGFGQAAGNVVINGNRPSSKSDTLETILARIPANRVARVEVGTGDLFGSEFSGRAQVLNLILTSAGGLAGTVTATARRDYTGQVTPEGSVSALYRRGASSFNLSAGYNNAHTPEEGTDTVTAFSSGVVTERRRKVNDITEREGFVSGSWEHQGGVNRVAHLNFRAEKERFELDQTNDVFPLDGPVRDDRLSQDYRTREFELGGDITRPLWGGAIKLIGLATRVHRDEDEFSFNRIKSEVIGGYEQTVESQSNETLARLVWSTQNAGGWNVEAGVEGVLNSLDSDVNLFEVDESGGRTRVDLPIDQAVVKEWRGEAFYNAGRSLSPTLRLDFGFTFEASRLTVRGDTEAERTLRFLKPKFVLDWRPKGAWHAQLSLIRTVAQLDFEDFISSAELTNDRVNAGNADLVPQRAWEGLLTVERTIFGDGLAKIELGYNRIEKVQDRVPTPEGFDAPGNLGTGRQAFVKTTVDVPLAGIGIKGGRMTWNYRLQDTSVEDPYTHRNRRFSGFTSWTYDLTFRQDLGKYAWSVTYAGSPREPYYWRDEIDAPNGRDPFINAYVEYRPDPATTITLGADNVFNRPGTRSRLFFAPDRSNPDPYELEFRERNAHVTGYLRFKRSFG</sequence>
<dbReference type="EMBL" id="PXYI01000010">
    <property type="protein sequence ID" value="PSJ37117.1"/>
    <property type="molecule type" value="Genomic_DNA"/>
</dbReference>
<dbReference type="GO" id="GO:0044718">
    <property type="term" value="P:siderophore transmembrane transport"/>
    <property type="evidence" value="ECO:0007669"/>
    <property type="project" value="TreeGrafter"/>
</dbReference>
<evidence type="ECO:0000256" key="3">
    <source>
        <dbReference type="ARBA" id="ARBA00022452"/>
    </source>
</evidence>
<keyword evidence="3" id="KW-1134">Transmembrane beta strand</keyword>
<dbReference type="RefSeq" id="WP_106515558.1">
    <property type="nucleotide sequence ID" value="NZ_PXYI01000010.1"/>
</dbReference>
<evidence type="ECO:0000256" key="8">
    <source>
        <dbReference type="SAM" id="SignalP"/>
    </source>
</evidence>
<keyword evidence="5 8" id="KW-0732">Signal</keyword>
<dbReference type="InterPro" id="IPR036942">
    <property type="entry name" value="Beta-barrel_TonB_sf"/>
</dbReference>
<accession>A0A2P7QGM0</accession>
<evidence type="ECO:0000256" key="1">
    <source>
        <dbReference type="ARBA" id="ARBA00004571"/>
    </source>
</evidence>
<dbReference type="AlphaFoldDB" id="A0A2P7QGM0"/>
<organism evidence="9 10">
    <name type="scientific">Allosphingosinicella deserti</name>
    <dbReference type="NCBI Taxonomy" id="2116704"/>
    <lineage>
        <taxon>Bacteria</taxon>
        <taxon>Pseudomonadati</taxon>
        <taxon>Pseudomonadota</taxon>
        <taxon>Alphaproteobacteria</taxon>
        <taxon>Sphingomonadales</taxon>
        <taxon>Sphingomonadaceae</taxon>
        <taxon>Allosphingosinicella</taxon>
    </lineage>
</organism>
<protein>
    <recommendedName>
        <fullName evidence="11">TonB-dependent receptor</fullName>
    </recommendedName>
</protein>
<reference evidence="9 10" key="1">
    <citation type="submission" date="2018-03" db="EMBL/GenBank/DDBJ databases">
        <title>The draft genome of Sphingosinicella sp. GL-C-18.</title>
        <authorList>
            <person name="Liu L."/>
            <person name="Li L."/>
            <person name="Liang L."/>
            <person name="Zhang X."/>
            <person name="Wang T."/>
        </authorList>
    </citation>
    <scope>NUCLEOTIDE SEQUENCE [LARGE SCALE GENOMIC DNA]</scope>
    <source>
        <strain evidence="9 10">GL-C-18</strain>
    </source>
</reference>
<dbReference type="SUPFAM" id="SSF56935">
    <property type="entry name" value="Porins"/>
    <property type="match status" value="1"/>
</dbReference>
<keyword evidence="7" id="KW-0998">Cell outer membrane</keyword>
<keyword evidence="4" id="KW-0812">Transmembrane</keyword>
<name>A0A2P7QGM0_9SPHN</name>
<evidence type="ECO:0000313" key="9">
    <source>
        <dbReference type="EMBL" id="PSJ37117.1"/>
    </source>
</evidence>
<dbReference type="OrthoDB" id="7622322at2"/>
<gene>
    <name evidence="9" type="ORF">C7I55_23945</name>
</gene>
<dbReference type="Proteomes" id="UP000241167">
    <property type="component" value="Unassembled WGS sequence"/>
</dbReference>
<proteinExistence type="predicted"/>
<keyword evidence="10" id="KW-1185">Reference proteome</keyword>
<evidence type="ECO:0000256" key="7">
    <source>
        <dbReference type="ARBA" id="ARBA00023237"/>
    </source>
</evidence>